<gene>
    <name evidence="1" type="ORF">VSP9026_01633</name>
</gene>
<dbReference type="AlphaFoldDB" id="A0A1N6M3D6"/>
<dbReference type="RefSeq" id="WP_083602610.1">
    <property type="nucleotide sequence ID" value="NZ_AP024907.1"/>
</dbReference>
<organism evidence="1 2">
    <name type="scientific">Vibrio spartinae</name>
    <dbReference type="NCBI Taxonomy" id="1918945"/>
    <lineage>
        <taxon>Bacteria</taxon>
        <taxon>Pseudomonadati</taxon>
        <taxon>Pseudomonadota</taxon>
        <taxon>Gammaproteobacteria</taxon>
        <taxon>Vibrionales</taxon>
        <taxon>Vibrionaceae</taxon>
        <taxon>Vibrio</taxon>
    </lineage>
</organism>
<protein>
    <submittedName>
        <fullName evidence="1">Uncharacterized protein</fullName>
    </submittedName>
</protein>
<evidence type="ECO:0000313" key="1">
    <source>
        <dbReference type="EMBL" id="SIO93953.1"/>
    </source>
</evidence>
<proteinExistence type="predicted"/>
<dbReference type="Proteomes" id="UP000184774">
    <property type="component" value="Unassembled WGS sequence"/>
</dbReference>
<name>A0A1N6M3D6_9VIBR</name>
<dbReference type="OrthoDB" id="7059280at2"/>
<accession>A0A1N6M3D6</accession>
<sequence>MNKRFSGRDPLRKWLATVSGVVISTIVLVNDVDKLVINTTNPKMLSQLIYERSSEFLDQPYLVNFEKSEDKKTDVSIDYSKMIMVTAWEATLARNGRRIGGLKLLLKELGSYQYCCTSIIENRAFKIAGLWIVEPTMPNEIEELKSILDKFAISYAFSDGSGFMTLNNFRFNGNGVSIYPDMLSS</sequence>
<dbReference type="EMBL" id="FSSB01000010">
    <property type="protein sequence ID" value="SIO93953.1"/>
    <property type="molecule type" value="Genomic_DNA"/>
</dbReference>
<reference evidence="1 2" key="1">
    <citation type="submission" date="2016-12" db="EMBL/GenBank/DDBJ databases">
        <authorList>
            <person name="Song W.-J."/>
            <person name="Kurnit D.M."/>
        </authorList>
    </citation>
    <scope>NUCLEOTIDE SEQUENCE [LARGE SCALE GENOMIC DNA]</scope>
    <source>
        <strain evidence="1 2">CECT 9026</strain>
    </source>
</reference>
<evidence type="ECO:0000313" key="2">
    <source>
        <dbReference type="Proteomes" id="UP000184774"/>
    </source>
</evidence>